<accession>A0A381WF27</accession>
<proteinExistence type="predicted"/>
<dbReference type="SUPFAM" id="SSF56300">
    <property type="entry name" value="Metallo-dependent phosphatases"/>
    <property type="match status" value="1"/>
</dbReference>
<organism evidence="1">
    <name type="scientific">marine metagenome</name>
    <dbReference type="NCBI Taxonomy" id="408172"/>
    <lineage>
        <taxon>unclassified sequences</taxon>
        <taxon>metagenomes</taxon>
        <taxon>ecological metagenomes</taxon>
    </lineage>
</organism>
<gene>
    <name evidence="1" type="ORF">METZ01_LOCUS103939</name>
</gene>
<feature type="non-terminal residue" evidence="1">
    <location>
        <position position="1"/>
    </location>
</feature>
<dbReference type="AlphaFoldDB" id="A0A381WF27"/>
<dbReference type="InterPro" id="IPR029052">
    <property type="entry name" value="Metallo-depent_PP-like"/>
</dbReference>
<sequence length="86" mass="9266">GLAHGHFEEKGVGSGRSSLIFPSDIASLSCHYLALGHWDVYTDVSQGDVPAFYSGAPAGIFRSNFSAITVDLDPENGVTHRLRKFD</sequence>
<name>A0A381WF27_9ZZZZ</name>
<evidence type="ECO:0000313" key="1">
    <source>
        <dbReference type="EMBL" id="SVA51085.1"/>
    </source>
</evidence>
<dbReference type="EMBL" id="UINC01011597">
    <property type="protein sequence ID" value="SVA51085.1"/>
    <property type="molecule type" value="Genomic_DNA"/>
</dbReference>
<protein>
    <submittedName>
        <fullName evidence="1">Uncharacterized protein</fullName>
    </submittedName>
</protein>
<reference evidence="1" key="1">
    <citation type="submission" date="2018-05" db="EMBL/GenBank/DDBJ databases">
        <authorList>
            <person name="Lanie J.A."/>
            <person name="Ng W.-L."/>
            <person name="Kazmierczak K.M."/>
            <person name="Andrzejewski T.M."/>
            <person name="Davidsen T.M."/>
            <person name="Wayne K.J."/>
            <person name="Tettelin H."/>
            <person name="Glass J.I."/>
            <person name="Rusch D."/>
            <person name="Podicherti R."/>
            <person name="Tsui H.-C.T."/>
            <person name="Winkler M.E."/>
        </authorList>
    </citation>
    <scope>NUCLEOTIDE SEQUENCE</scope>
</reference>